<comment type="caution">
    <text evidence="1">The sequence shown here is derived from an EMBL/GenBank/DDBJ whole genome shotgun (WGS) entry which is preliminary data.</text>
</comment>
<organism evidence="1 2">
    <name type="scientific">Cichlidogyrus casuarinus</name>
    <dbReference type="NCBI Taxonomy" id="1844966"/>
    <lineage>
        <taxon>Eukaryota</taxon>
        <taxon>Metazoa</taxon>
        <taxon>Spiralia</taxon>
        <taxon>Lophotrochozoa</taxon>
        <taxon>Platyhelminthes</taxon>
        <taxon>Monogenea</taxon>
        <taxon>Monopisthocotylea</taxon>
        <taxon>Dactylogyridea</taxon>
        <taxon>Ancyrocephalidae</taxon>
        <taxon>Cichlidogyrus</taxon>
    </lineage>
</organism>
<protein>
    <submittedName>
        <fullName evidence="1">Uncharacterized protein</fullName>
    </submittedName>
</protein>
<name>A0ABD2Q416_9PLAT</name>
<evidence type="ECO:0000313" key="2">
    <source>
        <dbReference type="Proteomes" id="UP001626550"/>
    </source>
</evidence>
<proteinExistence type="predicted"/>
<sequence>MCWERLFHRLGAAIQKALSPLSFLLDLGTSRSSLSADLRDLGVSKDAEAQRDIQAANGVKPGWQLCALFYEFWLKVVQQHFGPAADEREDAD</sequence>
<accession>A0ABD2Q416</accession>
<evidence type="ECO:0000313" key="1">
    <source>
        <dbReference type="EMBL" id="KAL3314133.1"/>
    </source>
</evidence>
<keyword evidence="2" id="KW-1185">Reference proteome</keyword>
<dbReference type="AlphaFoldDB" id="A0ABD2Q416"/>
<reference evidence="1 2" key="1">
    <citation type="submission" date="2024-11" db="EMBL/GenBank/DDBJ databases">
        <title>Adaptive evolution of stress response genes in parasites aligns with host niche diversity.</title>
        <authorList>
            <person name="Hahn C."/>
            <person name="Resl P."/>
        </authorList>
    </citation>
    <scope>NUCLEOTIDE SEQUENCE [LARGE SCALE GENOMIC DNA]</scope>
    <source>
        <strain evidence="1">EGGRZ-B1_66</strain>
        <tissue evidence="1">Body</tissue>
    </source>
</reference>
<gene>
    <name evidence="1" type="ORF">Ciccas_007258</name>
</gene>
<dbReference type="EMBL" id="JBJKFK010001086">
    <property type="protein sequence ID" value="KAL3314133.1"/>
    <property type="molecule type" value="Genomic_DNA"/>
</dbReference>
<dbReference type="Proteomes" id="UP001626550">
    <property type="component" value="Unassembled WGS sequence"/>
</dbReference>